<dbReference type="EMBL" id="UINC01031493">
    <property type="protein sequence ID" value="SVB17635.1"/>
    <property type="molecule type" value="Genomic_DNA"/>
</dbReference>
<dbReference type="AlphaFoldDB" id="A0A382BUZ9"/>
<organism evidence="2">
    <name type="scientific">marine metagenome</name>
    <dbReference type="NCBI Taxonomy" id="408172"/>
    <lineage>
        <taxon>unclassified sequences</taxon>
        <taxon>metagenomes</taxon>
        <taxon>ecological metagenomes</taxon>
    </lineage>
</organism>
<proteinExistence type="predicted"/>
<reference evidence="2" key="1">
    <citation type="submission" date="2018-05" db="EMBL/GenBank/DDBJ databases">
        <authorList>
            <person name="Lanie J.A."/>
            <person name="Ng W.-L."/>
            <person name="Kazmierczak K.M."/>
            <person name="Andrzejewski T.M."/>
            <person name="Davidsen T.M."/>
            <person name="Wayne K.J."/>
            <person name="Tettelin H."/>
            <person name="Glass J.I."/>
            <person name="Rusch D."/>
            <person name="Podicherti R."/>
            <person name="Tsui H.-C.T."/>
            <person name="Winkler M.E."/>
        </authorList>
    </citation>
    <scope>NUCLEOTIDE SEQUENCE</scope>
</reference>
<gene>
    <name evidence="2" type="ORF">METZ01_LOCUS170489</name>
</gene>
<dbReference type="PROSITE" id="PS51257">
    <property type="entry name" value="PROKAR_LIPOPROTEIN"/>
    <property type="match status" value="1"/>
</dbReference>
<accession>A0A382BUZ9</accession>
<keyword evidence="1" id="KW-0812">Transmembrane</keyword>
<evidence type="ECO:0000313" key="2">
    <source>
        <dbReference type="EMBL" id="SVB17635.1"/>
    </source>
</evidence>
<evidence type="ECO:0000256" key="1">
    <source>
        <dbReference type="SAM" id="Phobius"/>
    </source>
</evidence>
<keyword evidence="1" id="KW-1133">Transmembrane helix</keyword>
<feature type="transmembrane region" description="Helical" evidence="1">
    <location>
        <begin position="7"/>
        <end position="27"/>
    </location>
</feature>
<protein>
    <submittedName>
        <fullName evidence="2">Uncharacterized protein</fullName>
    </submittedName>
</protein>
<keyword evidence="1" id="KW-0472">Membrane</keyword>
<sequence length="99" mass="11315">MHDHRKYHWLYFVLGICIAVILATLMGCEQPNTTGGIYEEPPIQCCMALTPECYAQCEGIPLDEWVDNTCGTLAIDVEYGYWDEINNEPIWICQAEIIN</sequence>
<name>A0A382BUZ9_9ZZZZ</name>